<dbReference type="InterPro" id="IPR050081">
    <property type="entry name" value="Ile-tRNA_ligase"/>
</dbReference>
<organism evidence="6">
    <name type="scientific">mine drainage metagenome</name>
    <dbReference type="NCBI Taxonomy" id="410659"/>
    <lineage>
        <taxon>unclassified sequences</taxon>
        <taxon>metagenomes</taxon>
        <taxon>ecological metagenomes</taxon>
    </lineage>
</organism>
<dbReference type="PANTHER" id="PTHR42765:SF1">
    <property type="entry name" value="ISOLEUCINE--TRNA LIGASE, MITOCHONDRIAL"/>
    <property type="match status" value="1"/>
</dbReference>
<sequence length="89" mass="10223">FLPDTEQFAGQHVWKANASVIDTLRARGVLLAHATLRHSYPHCWRHRTPVIFRATPQWFIGMDTAGLRRDALAAIANEVEWFPGWGEER</sequence>
<keyword evidence="3" id="KW-0067">ATP-binding</keyword>
<dbReference type="GO" id="GO:0006428">
    <property type="term" value="P:isoleucyl-tRNA aminoacylation"/>
    <property type="evidence" value="ECO:0007669"/>
    <property type="project" value="TreeGrafter"/>
</dbReference>
<evidence type="ECO:0000313" key="6">
    <source>
        <dbReference type="EMBL" id="EQD60198.1"/>
    </source>
</evidence>
<evidence type="ECO:0000256" key="3">
    <source>
        <dbReference type="ARBA" id="ARBA00022840"/>
    </source>
</evidence>
<dbReference type="GO" id="GO:0005829">
    <property type="term" value="C:cytosol"/>
    <property type="evidence" value="ECO:0007669"/>
    <property type="project" value="TreeGrafter"/>
</dbReference>
<dbReference type="EMBL" id="AUZY01005042">
    <property type="protein sequence ID" value="EQD60198.1"/>
    <property type="molecule type" value="Genomic_DNA"/>
</dbReference>
<evidence type="ECO:0000256" key="2">
    <source>
        <dbReference type="ARBA" id="ARBA00022741"/>
    </source>
</evidence>
<dbReference type="InterPro" id="IPR009008">
    <property type="entry name" value="Val/Leu/Ile-tRNA-synth_edit"/>
</dbReference>
<dbReference type="GO" id="GO:0005524">
    <property type="term" value="F:ATP binding"/>
    <property type="evidence" value="ECO:0007669"/>
    <property type="project" value="UniProtKB-KW"/>
</dbReference>
<reference evidence="6" key="1">
    <citation type="submission" date="2013-08" db="EMBL/GenBank/DDBJ databases">
        <authorList>
            <person name="Mendez C."/>
            <person name="Richter M."/>
            <person name="Ferrer M."/>
            <person name="Sanchez J."/>
        </authorList>
    </citation>
    <scope>NUCLEOTIDE SEQUENCE</scope>
</reference>
<evidence type="ECO:0000256" key="1">
    <source>
        <dbReference type="ARBA" id="ARBA00022598"/>
    </source>
</evidence>
<accession>T1AV43</accession>
<gene>
    <name evidence="6" type="ORF">B1B_07865</name>
</gene>
<dbReference type="Gene3D" id="3.40.50.620">
    <property type="entry name" value="HUPs"/>
    <property type="match status" value="1"/>
</dbReference>
<dbReference type="SUPFAM" id="SSF52374">
    <property type="entry name" value="Nucleotidylyl transferase"/>
    <property type="match status" value="1"/>
</dbReference>
<dbReference type="GO" id="GO:0004822">
    <property type="term" value="F:isoleucine-tRNA ligase activity"/>
    <property type="evidence" value="ECO:0007669"/>
    <property type="project" value="TreeGrafter"/>
</dbReference>
<keyword evidence="1" id="KW-0436">Ligase</keyword>
<name>T1AV43_9ZZZZ</name>
<dbReference type="AlphaFoldDB" id="T1AV43"/>
<evidence type="ECO:0000256" key="4">
    <source>
        <dbReference type="ARBA" id="ARBA00022917"/>
    </source>
</evidence>
<keyword evidence="2" id="KW-0547">Nucleotide-binding</keyword>
<dbReference type="SUPFAM" id="SSF50677">
    <property type="entry name" value="ValRS/IleRS/LeuRS editing domain"/>
    <property type="match status" value="1"/>
</dbReference>
<reference evidence="6" key="2">
    <citation type="journal article" date="2014" name="ISME J.">
        <title>Microbial stratification in low pH oxic and suboxic macroscopic growths along an acid mine drainage.</title>
        <authorList>
            <person name="Mendez-Garcia C."/>
            <person name="Mesa V."/>
            <person name="Sprenger R.R."/>
            <person name="Richter M."/>
            <person name="Diez M.S."/>
            <person name="Solano J."/>
            <person name="Bargiela R."/>
            <person name="Golyshina O.V."/>
            <person name="Manteca A."/>
            <person name="Ramos J.L."/>
            <person name="Gallego J.R."/>
            <person name="Llorente I."/>
            <person name="Martins Dos Santos V.A."/>
            <person name="Jensen O.N."/>
            <person name="Pelaez A.I."/>
            <person name="Sanchez J."/>
            <person name="Ferrer M."/>
        </authorList>
    </citation>
    <scope>NUCLEOTIDE SEQUENCE</scope>
</reference>
<dbReference type="InterPro" id="IPR014729">
    <property type="entry name" value="Rossmann-like_a/b/a_fold"/>
</dbReference>
<keyword evidence="4" id="KW-0648">Protein biosynthesis</keyword>
<feature type="non-terminal residue" evidence="6">
    <location>
        <position position="89"/>
    </location>
</feature>
<protein>
    <submittedName>
        <fullName evidence="6">Isoleucyl-tRNA synthetase</fullName>
    </submittedName>
</protein>
<proteinExistence type="predicted"/>
<keyword evidence="5 6" id="KW-0030">Aminoacyl-tRNA synthetase</keyword>
<comment type="caution">
    <text evidence="6">The sequence shown here is derived from an EMBL/GenBank/DDBJ whole genome shotgun (WGS) entry which is preliminary data.</text>
</comment>
<evidence type="ECO:0000256" key="5">
    <source>
        <dbReference type="ARBA" id="ARBA00023146"/>
    </source>
</evidence>
<dbReference type="GO" id="GO:0002161">
    <property type="term" value="F:aminoacyl-tRNA deacylase activity"/>
    <property type="evidence" value="ECO:0007669"/>
    <property type="project" value="InterPro"/>
</dbReference>
<dbReference type="PANTHER" id="PTHR42765">
    <property type="entry name" value="SOLEUCYL-TRNA SYNTHETASE"/>
    <property type="match status" value="1"/>
</dbReference>
<feature type="non-terminal residue" evidence="6">
    <location>
        <position position="1"/>
    </location>
</feature>